<sequence>MTKSKPVSINGDTRKFAISDEIKRYSMIDLGFKETNNKNFLYDHPLYNESPYNATMKFKVTVNAEMNHLTMVITDKTGLQKVNIFKNENLKPARELLEYMLRDLMEKQVIEEV</sequence>
<dbReference type="AlphaFoldDB" id="A0A0R1GWC2"/>
<evidence type="ECO:0000313" key="1">
    <source>
        <dbReference type="EMBL" id="KRK38619.1"/>
    </source>
</evidence>
<protein>
    <recommendedName>
        <fullName evidence="3">Cysteine desulfurase</fullName>
    </recommendedName>
</protein>
<dbReference type="Gene3D" id="3.30.1820.10">
    <property type="entry name" value="Lp2179-like"/>
    <property type="match status" value="1"/>
</dbReference>
<reference evidence="1 2" key="1">
    <citation type="journal article" date="2015" name="Genome Announc.">
        <title>Expanding the biotechnology potential of lactobacilli through comparative genomics of 213 strains and associated genera.</title>
        <authorList>
            <person name="Sun Z."/>
            <person name="Harris H.M."/>
            <person name="McCann A."/>
            <person name="Guo C."/>
            <person name="Argimon S."/>
            <person name="Zhang W."/>
            <person name="Yang X."/>
            <person name="Jeffery I.B."/>
            <person name="Cooney J.C."/>
            <person name="Kagawa T.F."/>
            <person name="Liu W."/>
            <person name="Song Y."/>
            <person name="Salvetti E."/>
            <person name="Wrobel A."/>
            <person name="Rasinkangas P."/>
            <person name="Parkhill J."/>
            <person name="Rea M.C."/>
            <person name="O'Sullivan O."/>
            <person name="Ritari J."/>
            <person name="Douillard F.P."/>
            <person name="Paul Ross R."/>
            <person name="Yang R."/>
            <person name="Briner A.E."/>
            <person name="Felis G.E."/>
            <person name="de Vos W.M."/>
            <person name="Barrangou R."/>
            <person name="Klaenhammer T.R."/>
            <person name="Caufield P.W."/>
            <person name="Cui Y."/>
            <person name="Zhang H."/>
            <person name="O'Toole P.W."/>
        </authorList>
    </citation>
    <scope>NUCLEOTIDE SEQUENCE [LARGE SCALE GENOMIC DNA]</scope>
    <source>
        <strain evidence="1 2">DSM 20534</strain>
    </source>
</reference>
<keyword evidence="2" id="KW-1185">Reference proteome</keyword>
<dbReference type="EMBL" id="AZCV01000001">
    <property type="protein sequence ID" value="KRK38619.1"/>
    <property type="molecule type" value="Genomic_DNA"/>
</dbReference>
<dbReference type="InterPro" id="IPR035942">
    <property type="entry name" value="Lp2179-like_sf"/>
</dbReference>
<dbReference type="PATRIC" id="fig|1423722.3.peg.310"/>
<comment type="caution">
    <text evidence="1">The sequence shown here is derived from an EMBL/GenBank/DDBJ whole genome shotgun (WGS) entry which is preliminary data.</text>
</comment>
<accession>A0A0R1GWC2</accession>
<gene>
    <name evidence="1" type="ORF">FC62_GL000306</name>
</gene>
<dbReference type="SUPFAM" id="SSF160800">
    <property type="entry name" value="Lp2179-like"/>
    <property type="match status" value="1"/>
</dbReference>
<organism evidence="1 2">
    <name type="scientific">Amylolactobacillus amylotrophicus DSM 20534</name>
    <dbReference type="NCBI Taxonomy" id="1423722"/>
    <lineage>
        <taxon>Bacteria</taxon>
        <taxon>Bacillati</taxon>
        <taxon>Bacillota</taxon>
        <taxon>Bacilli</taxon>
        <taxon>Lactobacillales</taxon>
        <taxon>Lactobacillaceae</taxon>
        <taxon>Amylolactobacillus</taxon>
    </lineage>
</organism>
<evidence type="ECO:0008006" key="3">
    <source>
        <dbReference type="Google" id="ProtNLM"/>
    </source>
</evidence>
<dbReference type="RefSeq" id="WP_054745215.1">
    <property type="nucleotide sequence ID" value="NZ_AZCV01000001.1"/>
</dbReference>
<evidence type="ECO:0000313" key="2">
    <source>
        <dbReference type="Proteomes" id="UP000050909"/>
    </source>
</evidence>
<proteinExistence type="predicted"/>
<dbReference type="Pfam" id="PF08866">
    <property type="entry name" value="DUF1831"/>
    <property type="match status" value="1"/>
</dbReference>
<name>A0A0R1GWC2_9LACO</name>
<dbReference type="Proteomes" id="UP000050909">
    <property type="component" value="Unassembled WGS sequence"/>
</dbReference>
<dbReference type="InterPro" id="IPR014965">
    <property type="entry name" value="Amino_acid_metab_prot_put"/>
</dbReference>